<reference evidence="1 2" key="1">
    <citation type="submission" date="2020-06" db="EMBL/GenBank/DDBJ databases">
        <title>Transcriptomic and genomic resources for Thalictrum thalictroides and T. hernandezii: Facilitating candidate gene discovery in an emerging model plant lineage.</title>
        <authorList>
            <person name="Arias T."/>
            <person name="Riano-Pachon D.M."/>
            <person name="Di Stilio V.S."/>
        </authorList>
    </citation>
    <scope>NUCLEOTIDE SEQUENCE [LARGE SCALE GENOMIC DNA]</scope>
    <source>
        <strain evidence="2">cv. WT478/WT964</strain>
        <tissue evidence="1">Leaves</tissue>
    </source>
</reference>
<protein>
    <submittedName>
        <fullName evidence="1">Uncharacterized protein</fullName>
    </submittedName>
</protein>
<accession>A0A7J6WTQ5</accession>
<gene>
    <name evidence="1" type="ORF">FRX31_009618</name>
</gene>
<dbReference type="EMBL" id="JABWDY010010279">
    <property type="protein sequence ID" value="KAF5200794.1"/>
    <property type="molecule type" value="Genomic_DNA"/>
</dbReference>
<dbReference type="AlphaFoldDB" id="A0A7J6WTQ5"/>
<comment type="caution">
    <text evidence="1">The sequence shown here is derived from an EMBL/GenBank/DDBJ whole genome shotgun (WGS) entry which is preliminary data.</text>
</comment>
<keyword evidence="2" id="KW-1185">Reference proteome</keyword>
<evidence type="ECO:0000313" key="2">
    <source>
        <dbReference type="Proteomes" id="UP000554482"/>
    </source>
</evidence>
<evidence type="ECO:0000313" key="1">
    <source>
        <dbReference type="EMBL" id="KAF5200794.1"/>
    </source>
</evidence>
<name>A0A7J6WTQ5_THATH</name>
<sequence>MEVLSRLVVKAMSHGFIRVFKCADEGPETTIWSLWKCRNATIFKGKEVVIDKVVKDIKI</sequence>
<dbReference type="Proteomes" id="UP000554482">
    <property type="component" value="Unassembled WGS sequence"/>
</dbReference>
<proteinExistence type="predicted"/>
<organism evidence="1 2">
    <name type="scientific">Thalictrum thalictroides</name>
    <name type="common">Rue-anemone</name>
    <name type="synonym">Anemone thalictroides</name>
    <dbReference type="NCBI Taxonomy" id="46969"/>
    <lineage>
        <taxon>Eukaryota</taxon>
        <taxon>Viridiplantae</taxon>
        <taxon>Streptophyta</taxon>
        <taxon>Embryophyta</taxon>
        <taxon>Tracheophyta</taxon>
        <taxon>Spermatophyta</taxon>
        <taxon>Magnoliopsida</taxon>
        <taxon>Ranunculales</taxon>
        <taxon>Ranunculaceae</taxon>
        <taxon>Thalictroideae</taxon>
        <taxon>Thalictrum</taxon>
    </lineage>
</organism>